<organism evidence="1 2">
    <name type="scientific">Peptoniphilus asaccharolyticus DSM 20463</name>
    <dbReference type="NCBI Taxonomy" id="573058"/>
    <lineage>
        <taxon>Bacteria</taxon>
        <taxon>Bacillati</taxon>
        <taxon>Bacillota</taxon>
        <taxon>Tissierellia</taxon>
        <taxon>Tissierellales</taxon>
        <taxon>Peptoniphilaceae</taxon>
        <taxon>Peptoniphilus</taxon>
    </lineage>
</organism>
<keyword evidence="2" id="KW-1185">Reference proteome</keyword>
<name>A0A1W1V159_PEPAS</name>
<accession>A0A1W1V159</accession>
<dbReference type="STRING" id="573058.SAMN00017477_1009"/>
<reference evidence="2" key="1">
    <citation type="submission" date="2017-04" db="EMBL/GenBank/DDBJ databases">
        <authorList>
            <person name="Varghese N."/>
            <person name="Submissions S."/>
        </authorList>
    </citation>
    <scope>NUCLEOTIDE SEQUENCE [LARGE SCALE GENOMIC DNA]</scope>
    <source>
        <strain evidence="2">DSM 20463</strain>
    </source>
</reference>
<dbReference type="EMBL" id="FWWR01000009">
    <property type="protein sequence ID" value="SMB87050.1"/>
    <property type="molecule type" value="Genomic_DNA"/>
</dbReference>
<proteinExistence type="predicted"/>
<protein>
    <submittedName>
        <fullName evidence="1">ERF1 domain-containing protein 1</fullName>
    </submittedName>
</protein>
<dbReference type="OrthoDB" id="7820733at2"/>
<dbReference type="AlphaFoldDB" id="A0A1W1V159"/>
<evidence type="ECO:0000313" key="1">
    <source>
        <dbReference type="EMBL" id="SMB87050.1"/>
    </source>
</evidence>
<evidence type="ECO:0000313" key="2">
    <source>
        <dbReference type="Proteomes" id="UP000192368"/>
    </source>
</evidence>
<sequence>MVNHLWGKYRKVVDRGYVEENLGVKTLRFVNPLTPKIVGIGYTNGKICYFGDWLSRDPYNENITYKESPAIKKSFRGYLVSNVEWLRGDTLPRGADFLEFGGHGGNGGATATYSKSNYRIEARDSDIQHGKSTKIDGEWENFSEIIGIVYYLKEKITTSKGSYLGDVKSTNANAYPKDGVSGDYWYVYKGIDNQAPSVSGSNLDLGSKTENFDIEYIVTDMDSGDALKVDIYEDTVKKVSAKSITSGIKNIYRVDLSGFNLGKHTIRIVATDTKATTERTYTFYKSNSAPIISGEDRDLGNKNTAFTETFTVKDSNNDSVSVIVTLNGEEIKNISNAQNEEQSVTISTEKLATLELGRKNEIIIRADDGKTGITYRKLTFTRSNQPPIIGGTNGDLGIKDKEFTLKYSISDLEKDKISSVIYLDGKVIETNENVTDGKMNTLTIDKEKFVRLSKGLHAIKIVAKDSQGGVSEKIGFFFKQVNKLEFILIVKETDVAAKKILAILNSTVAEGDVVSIKACNNYNDAESAVWEDITQKALAKMVHQYTNSNKTKAKPWRIAIHVTITKKSDDSLKSEVRGISGGYE</sequence>
<dbReference type="RefSeq" id="WP_084230624.1">
    <property type="nucleotide sequence ID" value="NZ_FWWR01000009.1"/>
</dbReference>
<gene>
    <name evidence="1" type="ORF">SAMN00017477_1009</name>
</gene>
<dbReference type="Proteomes" id="UP000192368">
    <property type="component" value="Unassembled WGS sequence"/>
</dbReference>